<evidence type="ECO:0000313" key="1">
    <source>
        <dbReference type="EMBL" id="KAI3364096.1"/>
    </source>
</evidence>
<comment type="caution">
    <text evidence="1">The sequence shown here is derived from an EMBL/GenBank/DDBJ whole genome shotgun (WGS) entry which is preliminary data.</text>
</comment>
<dbReference type="EMBL" id="CM041543">
    <property type="protein sequence ID" value="KAI3364096.1"/>
    <property type="molecule type" value="Genomic_DNA"/>
</dbReference>
<proteinExistence type="predicted"/>
<keyword evidence="2" id="KW-1185">Reference proteome</keyword>
<evidence type="ECO:0000313" key="2">
    <source>
        <dbReference type="Proteomes" id="UP000831701"/>
    </source>
</evidence>
<sequence length="355" mass="40085">MRCTTLFLVLSMVVLMAEPGEAFIHHIFRGIFEVTSKDSTCGHNQEVEDSTWGLEDKACRLSAEESKMAESKSLDELKVERTTVKRPFSRLANSITRIHFEMSVEELQENFKKLTLKGSRVMEANEDVEAAYMAECKAATAEDLSDLQRADIEETEKECEQKIKEVKLLICETLWATYGEKELSLALQVAEAECENVSPNQPDTTLEAYEFKLTHLEKLVHKAKEAHQNWNHWAPPAEQKDLDCCVKGLAVHLPKLVSAALIKAASIKKDTGQESISVRSIASVAAIKLKATALPKFAGNKRDYYRWRKEWEALQKQGEPTGSKEVKKFQRLDSLDEKVAKDLRLSTFLSFSPTS</sequence>
<reference evidence="1" key="1">
    <citation type="submission" date="2022-04" db="EMBL/GenBank/DDBJ databases">
        <title>Jade perch genome.</title>
        <authorList>
            <person name="Chao B."/>
        </authorList>
    </citation>
    <scope>NUCLEOTIDE SEQUENCE</scope>
    <source>
        <strain evidence="1">CB-2022</strain>
    </source>
</reference>
<name>A0ACB8W8N4_9TELE</name>
<dbReference type="Proteomes" id="UP000831701">
    <property type="component" value="Chromosome 13"/>
</dbReference>
<protein>
    <submittedName>
        <fullName evidence="1">Uncharacterized protein</fullName>
    </submittedName>
</protein>
<gene>
    <name evidence="1" type="ORF">L3Q82_010928</name>
</gene>
<accession>A0ACB8W8N4</accession>
<organism evidence="1 2">
    <name type="scientific">Scortum barcoo</name>
    <name type="common">barcoo grunter</name>
    <dbReference type="NCBI Taxonomy" id="214431"/>
    <lineage>
        <taxon>Eukaryota</taxon>
        <taxon>Metazoa</taxon>
        <taxon>Chordata</taxon>
        <taxon>Craniata</taxon>
        <taxon>Vertebrata</taxon>
        <taxon>Euteleostomi</taxon>
        <taxon>Actinopterygii</taxon>
        <taxon>Neopterygii</taxon>
        <taxon>Teleostei</taxon>
        <taxon>Neoteleostei</taxon>
        <taxon>Acanthomorphata</taxon>
        <taxon>Eupercaria</taxon>
        <taxon>Centrarchiformes</taxon>
        <taxon>Terapontoidei</taxon>
        <taxon>Terapontidae</taxon>
        <taxon>Scortum</taxon>
    </lineage>
</organism>